<accession>A0A8S5LHV4</accession>
<feature type="region of interest" description="Disordered" evidence="1">
    <location>
        <begin position="126"/>
        <end position="153"/>
    </location>
</feature>
<protein>
    <submittedName>
        <fullName evidence="2">ERF superfamily protein</fullName>
    </submittedName>
</protein>
<sequence>MEQKMSKDFIKKIANVQNGMKVDKSKHNDYSKFFYRTVEDIYATVRPLLTENSLAIKITDDLVEISGKLIIKATATITDGENEFSNTAYAGIELDKKGMDRSQIFGSASTYARKYALGGLLLVGGEDDPDSKDNRQKNTKNTQSKTQKPQQEVFEISSADRQKITDFLLNLGVSEKNIQARLQKITTQAEVDSILFEIEKGAN</sequence>
<feature type="compositionally biased region" description="Low complexity" evidence="1">
    <location>
        <begin position="139"/>
        <end position="151"/>
    </location>
</feature>
<dbReference type="InterPro" id="IPR007499">
    <property type="entry name" value="ERF_bacteria_virus"/>
</dbReference>
<reference evidence="2" key="1">
    <citation type="journal article" date="2021" name="Proc. Natl. Acad. Sci. U.S.A.">
        <title>A Catalog of Tens of Thousands of Viruses from Human Metagenomes Reveals Hidden Associations with Chronic Diseases.</title>
        <authorList>
            <person name="Tisza M.J."/>
            <person name="Buck C.B."/>
        </authorList>
    </citation>
    <scope>NUCLEOTIDE SEQUENCE</scope>
    <source>
        <strain evidence="2">CtqMr7</strain>
    </source>
</reference>
<evidence type="ECO:0000256" key="1">
    <source>
        <dbReference type="SAM" id="MobiDB-lite"/>
    </source>
</evidence>
<proteinExistence type="predicted"/>
<name>A0A8S5LHV4_9CAUD</name>
<dbReference type="Pfam" id="PF04404">
    <property type="entry name" value="ERF"/>
    <property type="match status" value="1"/>
</dbReference>
<dbReference type="EMBL" id="BK014721">
    <property type="protein sequence ID" value="DAD69433.1"/>
    <property type="molecule type" value="Genomic_DNA"/>
</dbReference>
<organism evidence="2">
    <name type="scientific">Myoviridae sp. ctqMr7</name>
    <dbReference type="NCBI Taxonomy" id="2823552"/>
    <lineage>
        <taxon>Viruses</taxon>
        <taxon>Duplodnaviria</taxon>
        <taxon>Heunggongvirae</taxon>
        <taxon>Uroviricota</taxon>
        <taxon>Caudoviricetes</taxon>
    </lineage>
</organism>
<evidence type="ECO:0000313" key="2">
    <source>
        <dbReference type="EMBL" id="DAD69433.1"/>
    </source>
</evidence>